<evidence type="ECO:0000313" key="3">
    <source>
        <dbReference type="Proteomes" id="UP000217083"/>
    </source>
</evidence>
<dbReference type="InterPro" id="IPR032809">
    <property type="entry name" value="Put_HupE_UreJ"/>
</dbReference>
<keyword evidence="1" id="KW-0812">Transmembrane</keyword>
<feature type="transmembrane region" description="Helical" evidence="1">
    <location>
        <begin position="183"/>
        <end position="211"/>
    </location>
</feature>
<proteinExistence type="predicted"/>
<comment type="caution">
    <text evidence="2">The sequence shown here is derived from an EMBL/GenBank/DDBJ whole genome shotgun (WGS) entry which is preliminary data.</text>
</comment>
<protein>
    <recommendedName>
        <fullName evidence="4">HupE/UreJ protein</fullName>
    </recommendedName>
</protein>
<keyword evidence="1" id="KW-1133">Transmembrane helix</keyword>
<feature type="transmembrane region" description="Helical" evidence="1">
    <location>
        <begin position="243"/>
        <end position="261"/>
    </location>
</feature>
<feature type="transmembrane region" description="Helical" evidence="1">
    <location>
        <begin position="218"/>
        <end position="237"/>
    </location>
</feature>
<sequence length="360" mass="40844">MITSFFLFLTTASLHTFAHPLSASYGELLIEDENIHLSFSIDELSVIESVSADQNGDEKLDEEELKEAQYAITDWVTVNLQVTVNNVAKRPNITSMFTEKRGDKMVVSFEIDYPIDSGTKTIQLTDHFYYKSPDKTSYTHFLVVKHKEEINEYLLKGENRSLSLEVKEETSGKEIVNTEAKAAWLQFLILGMEHILTGFDHLLFLLALLLARQKFKDYLKVVTSFTIAHSITLTLGYLGFISIPSWIVEAIIALSIVYVAVENIFRKTVHHRWTLTFLFGLIHGLGFAGLLMEMDIPKGHLTVSLFSFNVGIEIIQIVLVALVLPALIFLQRKANYLLIMKGTSIALAIIGFFWFIERIL</sequence>
<reference evidence="2 3" key="2">
    <citation type="submission" date="2017-09" db="EMBL/GenBank/DDBJ databases">
        <title>Bacillus patelloidae sp. nov., isolated from the intestinal tract of a marine limpet.</title>
        <authorList>
            <person name="Liu R."/>
            <person name="Dong C."/>
            <person name="Shao Z."/>
        </authorList>
    </citation>
    <scope>NUCLEOTIDE SEQUENCE [LARGE SCALE GENOMIC DNA]</scope>
    <source>
        <strain evidence="2 3">SA5d-4</strain>
    </source>
</reference>
<evidence type="ECO:0000256" key="1">
    <source>
        <dbReference type="SAM" id="Phobius"/>
    </source>
</evidence>
<reference evidence="3" key="1">
    <citation type="submission" date="2017-08" db="EMBL/GenBank/DDBJ databases">
        <authorList>
            <person name="Huang Z."/>
        </authorList>
    </citation>
    <scope>NUCLEOTIDE SEQUENCE [LARGE SCALE GENOMIC DNA]</scope>
    <source>
        <strain evidence="3">SA5d-4</strain>
    </source>
</reference>
<keyword evidence="1" id="KW-0472">Membrane</keyword>
<accession>A0A263BQU6</accession>
<dbReference type="Proteomes" id="UP000217083">
    <property type="component" value="Unassembled WGS sequence"/>
</dbReference>
<feature type="transmembrane region" description="Helical" evidence="1">
    <location>
        <begin position="304"/>
        <end position="329"/>
    </location>
</feature>
<keyword evidence="3" id="KW-1185">Reference proteome</keyword>
<name>A0A263BQU6_9BACI</name>
<evidence type="ECO:0000313" key="2">
    <source>
        <dbReference type="EMBL" id="OZM55958.1"/>
    </source>
</evidence>
<feature type="transmembrane region" description="Helical" evidence="1">
    <location>
        <begin position="273"/>
        <end position="292"/>
    </location>
</feature>
<feature type="transmembrane region" description="Helical" evidence="1">
    <location>
        <begin position="336"/>
        <end position="356"/>
    </location>
</feature>
<organism evidence="2 3">
    <name type="scientific">Lottiidibacillus patelloidae</name>
    <dbReference type="NCBI Taxonomy" id="2670334"/>
    <lineage>
        <taxon>Bacteria</taxon>
        <taxon>Bacillati</taxon>
        <taxon>Bacillota</taxon>
        <taxon>Bacilli</taxon>
        <taxon>Bacillales</taxon>
        <taxon>Bacillaceae</taxon>
        <taxon>Lottiidibacillus</taxon>
    </lineage>
</organism>
<evidence type="ECO:0008006" key="4">
    <source>
        <dbReference type="Google" id="ProtNLM"/>
    </source>
</evidence>
<dbReference type="EMBL" id="NPIA01000010">
    <property type="protein sequence ID" value="OZM55958.1"/>
    <property type="molecule type" value="Genomic_DNA"/>
</dbReference>
<dbReference type="AlphaFoldDB" id="A0A263BQU6"/>
<gene>
    <name evidence="2" type="ORF">CIB95_14885</name>
</gene>
<dbReference type="Pfam" id="PF13795">
    <property type="entry name" value="HupE_UreJ_2"/>
    <property type="match status" value="1"/>
</dbReference>